<evidence type="ECO:0000256" key="2">
    <source>
        <dbReference type="ARBA" id="ARBA00005975"/>
    </source>
</evidence>
<keyword evidence="6" id="KW-1133">Transmembrane helix</keyword>
<feature type="domain" description="LITAF" evidence="7">
    <location>
        <begin position="40"/>
        <end position="123"/>
    </location>
</feature>
<dbReference type="EMBL" id="HBFR01035294">
    <property type="protein sequence ID" value="CAD8898485.1"/>
    <property type="molecule type" value="Transcribed_RNA"/>
</dbReference>
<evidence type="ECO:0000313" key="8">
    <source>
        <dbReference type="EMBL" id="CAD8898485.1"/>
    </source>
</evidence>
<dbReference type="GO" id="GO:0016020">
    <property type="term" value="C:membrane"/>
    <property type="evidence" value="ECO:0007669"/>
    <property type="project" value="UniProtKB-SubCell"/>
</dbReference>
<keyword evidence="5 6" id="KW-0472">Membrane</keyword>
<evidence type="ECO:0000256" key="3">
    <source>
        <dbReference type="ARBA" id="ARBA00022723"/>
    </source>
</evidence>
<dbReference type="PANTHER" id="PTHR23292:SF6">
    <property type="entry name" value="FI16602P1-RELATED"/>
    <property type="match status" value="1"/>
</dbReference>
<dbReference type="InterPro" id="IPR037519">
    <property type="entry name" value="LITAF_fam"/>
</dbReference>
<protein>
    <recommendedName>
        <fullName evidence="7">LITAF domain-containing protein</fullName>
    </recommendedName>
</protein>
<evidence type="ECO:0000259" key="7">
    <source>
        <dbReference type="PROSITE" id="PS51837"/>
    </source>
</evidence>
<gene>
    <name evidence="8" type="ORF">CHYS00102_LOCUS25699</name>
</gene>
<name>A0A7S1BVY4_9STRA</name>
<proteinExistence type="inferred from homology"/>
<dbReference type="AlphaFoldDB" id="A0A7S1BVY4"/>
<dbReference type="PROSITE" id="PS51837">
    <property type="entry name" value="LITAF"/>
    <property type="match status" value="1"/>
</dbReference>
<evidence type="ECO:0000256" key="4">
    <source>
        <dbReference type="ARBA" id="ARBA00022833"/>
    </source>
</evidence>
<comment type="subcellular location">
    <subcellularLocation>
        <location evidence="1">Membrane</location>
        <topology evidence="1">Peripheral membrane protein</topology>
    </subcellularLocation>
</comment>
<dbReference type="InterPro" id="IPR006629">
    <property type="entry name" value="LITAF"/>
</dbReference>
<evidence type="ECO:0000256" key="6">
    <source>
        <dbReference type="SAM" id="Phobius"/>
    </source>
</evidence>
<sequence>MSKFEPAGNQPILIPSEYVTVVQNDNDTAPSAPPMAATTSHQPVEYKLRRDLGRLPTQAQCPVCDQLVVTRVSNDIIGVTWCAAITLLIVFWPLCFLPFVLVGCKETIHRCGQCENVLGKTEACA</sequence>
<keyword evidence="4" id="KW-0862">Zinc</keyword>
<keyword evidence="6" id="KW-0812">Transmembrane</keyword>
<feature type="transmembrane region" description="Helical" evidence="6">
    <location>
        <begin position="76"/>
        <end position="102"/>
    </location>
</feature>
<keyword evidence="3" id="KW-0479">Metal-binding</keyword>
<dbReference type="GO" id="GO:0008270">
    <property type="term" value="F:zinc ion binding"/>
    <property type="evidence" value="ECO:0007669"/>
    <property type="project" value="TreeGrafter"/>
</dbReference>
<dbReference type="Pfam" id="PF10601">
    <property type="entry name" value="zf-LITAF-like"/>
    <property type="match status" value="1"/>
</dbReference>
<evidence type="ECO:0000256" key="5">
    <source>
        <dbReference type="ARBA" id="ARBA00023136"/>
    </source>
</evidence>
<accession>A0A7S1BVY4</accession>
<organism evidence="8">
    <name type="scientific">Corethron hystrix</name>
    <dbReference type="NCBI Taxonomy" id="216773"/>
    <lineage>
        <taxon>Eukaryota</taxon>
        <taxon>Sar</taxon>
        <taxon>Stramenopiles</taxon>
        <taxon>Ochrophyta</taxon>
        <taxon>Bacillariophyta</taxon>
        <taxon>Coscinodiscophyceae</taxon>
        <taxon>Corethrophycidae</taxon>
        <taxon>Corethrales</taxon>
        <taxon>Corethraceae</taxon>
        <taxon>Corethron</taxon>
    </lineage>
</organism>
<comment type="similarity">
    <text evidence="2">Belongs to the CDIP1/LITAF family.</text>
</comment>
<reference evidence="8" key="1">
    <citation type="submission" date="2021-01" db="EMBL/GenBank/DDBJ databases">
        <authorList>
            <person name="Corre E."/>
            <person name="Pelletier E."/>
            <person name="Niang G."/>
            <person name="Scheremetjew M."/>
            <person name="Finn R."/>
            <person name="Kale V."/>
            <person name="Holt S."/>
            <person name="Cochrane G."/>
            <person name="Meng A."/>
            <person name="Brown T."/>
            <person name="Cohen L."/>
        </authorList>
    </citation>
    <scope>NUCLEOTIDE SEQUENCE</scope>
    <source>
        <strain evidence="8">308</strain>
    </source>
</reference>
<evidence type="ECO:0000256" key="1">
    <source>
        <dbReference type="ARBA" id="ARBA00004170"/>
    </source>
</evidence>
<dbReference type="PANTHER" id="PTHR23292">
    <property type="entry name" value="LIPOPOLYSACCHARIDE-INDUCED TUMOR NECROSIS FACTOR-ALPHA FACTOR"/>
    <property type="match status" value="1"/>
</dbReference>
<dbReference type="SMART" id="SM00714">
    <property type="entry name" value="LITAF"/>
    <property type="match status" value="1"/>
</dbReference>